<dbReference type="Gene3D" id="3.90.550.10">
    <property type="entry name" value="Spore Coat Polysaccharide Biosynthesis Protein SpsA, Chain A"/>
    <property type="match status" value="1"/>
</dbReference>
<evidence type="ECO:0000313" key="2">
    <source>
        <dbReference type="EMBL" id="QJA88912.1"/>
    </source>
</evidence>
<organism evidence="2">
    <name type="scientific">viral metagenome</name>
    <dbReference type="NCBI Taxonomy" id="1070528"/>
    <lineage>
        <taxon>unclassified sequences</taxon>
        <taxon>metagenomes</taxon>
        <taxon>organismal metagenomes</taxon>
    </lineage>
</organism>
<protein>
    <submittedName>
        <fullName evidence="2">Putative glycosyltransferase</fullName>
    </submittedName>
</protein>
<dbReference type="SUPFAM" id="SSF53448">
    <property type="entry name" value="Nucleotide-diphospho-sugar transferases"/>
    <property type="match status" value="1"/>
</dbReference>
<dbReference type="Pfam" id="PF00535">
    <property type="entry name" value="Glycos_transf_2"/>
    <property type="match status" value="1"/>
</dbReference>
<dbReference type="AlphaFoldDB" id="A0A6M3L529"/>
<dbReference type="EMBL" id="MT142811">
    <property type="protein sequence ID" value="QJA88912.1"/>
    <property type="molecule type" value="Genomic_DNA"/>
</dbReference>
<dbReference type="GO" id="GO:0016758">
    <property type="term" value="F:hexosyltransferase activity"/>
    <property type="evidence" value="ECO:0007669"/>
    <property type="project" value="UniProtKB-ARBA"/>
</dbReference>
<dbReference type="PANTHER" id="PTHR22916:SF3">
    <property type="entry name" value="UDP-GLCNAC:BETAGAL BETA-1,3-N-ACETYLGLUCOSAMINYLTRANSFERASE-LIKE PROTEIN 1"/>
    <property type="match status" value="1"/>
</dbReference>
<proteinExistence type="predicted"/>
<gene>
    <name evidence="2" type="ORF">MM415B02654_0007</name>
</gene>
<dbReference type="InterPro" id="IPR029044">
    <property type="entry name" value="Nucleotide-diphossugar_trans"/>
</dbReference>
<keyword evidence="2" id="KW-0808">Transferase</keyword>
<reference evidence="2" key="1">
    <citation type="submission" date="2020-03" db="EMBL/GenBank/DDBJ databases">
        <title>The deep terrestrial virosphere.</title>
        <authorList>
            <person name="Holmfeldt K."/>
            <person name="Nilsson E."/>
            <person name="Simone D."/>
            <person name="Lopez-Fernandez M."/>
            <person name="Wu X."/>
            <person name="de Brujin I."/>
            <person name="Lundin D."/>
            <person name="Andersson A."/>
            <person name="Bertilsson S."/>
            <person name="Dopson M."/>
        </authorList>
    </citation>
    <scope>NUCLEOTIDE SEQUENCE</scope>
    <source>
        <strain evidence="2">MM415B02654</strain>
    </source>
</reference>
<sequence length="307" mass="35396">MVSVVIPTYNRAHLIGRTIRSVLSQTYRDFEIIIVDDGSTDNTEDVVMAFGDQRIRYIRLNENSRTASVPRNKGIEAATGDYIAFLDSDDEWKPGKLEKQIVKFKSVSPGVGLVYTGYACFLEQTGETIVEYIPSKKGNVFQGELEGRIQVASHTILVRKECFATVGVFDVECLGSEDWDMLIRLAKRYEFDYVPEILAIYNIHGVQKSADIERQIQGYDRLLYKYQHWYSKKILSQRLQHIGCLCCYQGYFKRSRGYFAKAIKADPRDIYALIRFLLSVFAPWLYQSRLKRIRVKGAMKQGGIIFW</sequence>
<name>A0A6M3L529_9ZZZZ</name>
<dbReference type="InterPro" id="IPR001173">
    <property type="entry name" value="Glyco_trans_2-like"/>
</dbReference>
<evidence type="ECO:0000259" key="1">
    <source>
        <dbReference type="Pfam" id="PF00535"/>
    </source>
</evidence>
<accession>A0A6M3L529</accession>
<dbReference type="PANTHER" id="PTHR22916">
    <property type="entry name" value="GLYCOSYLTRANSFERASE"/>
    <property type="match status" value="1"/>
</dbReference>
<feature type="domain" description="Glycosyltransferase 2-like" evidence="1">
    <location>
        <begin position="3"/>
        <end position="106"/>
    </location>
</feature>